<feature type="region of interest" description="Disordered" evidence="1">
    <location>
        <begin position="64"/>
        <end position="106"/>
    </location>
</feature>
<proteinExistence type="predicted"/>
<evidence type="ECO:0000256" key="1">
    <source>
        <dbReference type="SAM" id="MobiDB-lite"/>
    </source>
</evidence>
<sequence>MSQAVPVPIRLSRDMTALRPGEAFFRADGALGDDGLPRSADSRALHPHALALFFMDLTLTCTPESGGGSYEPAQHVSTSERAQDTGNRRSMSRIAPSSIRSRRRGR</sequence>
<dbReference type="Proteomes" id="UP001152622">
    <property type="component" value="Chromosome 4"/>
</dbReference>
<dbReference type="AlphaFoldDB" id="A0A9Q1J4A4"/>
<name>A0A9Q1J4A4_SYNKA</name>
<protein>
    <submittedName>
        <fullName evidence="2">Uncharacterized protein</fullName>
    </submittedName>
</protein>
<feature type="compositionally biased region" description="Low complexity" evidence="1">
    <location>
        <begin position="88"/>
        <end position="99"/>
    </location>
</feature>
<evidence type="ECO:0000313" key="2">
    <source>
        <dbReference type="EMBL" id="KAJ8365601.1"/>
    </source>
</evidence>
<keyword evidence="3" id="KW-1185">Reference proteome</keyword>
<evidence type="ECO:0000313" key="3">
    <source>
        <dbReference type="Proteomes" id="UP001152622"/>
    </source>
</evidence>
<gene>
    <name evidence="2" type="ORF">SKAU_G00144320</name>
</gene>
<accession>A0A9Q1J4A4</accession>
<comment type="caution">
    <text evidence="2">The sequence shown here is derived from an EMBL/GenBank/DDBJ whole genome shotgun (WGS) entry which is preliminary data.</text>
</comment>
<dbReference type="EMBL" id="JAINUF010000004">
    <property type="protein sequence ID" value="KAJ8365601.1"/>
    <property type="molecule type" value="Genomic_DNA"/>
</dbReference>
<organism evidence="2 3">
    <name type="scientific">Synaphobranchus kaupii</name>
    <name type="common">Kaup's arrowtooth eel</name>
    <dbReference type="NCBI Taxonomy" id="118154"/>
    <lineage>
        <taxon>Eukaryota</taxon>
        <taxon>Metazoa</taxon>
        <taxon>Chordata</taxon>
        <taxon>Craniata</taxon>
        <taxon>Vertebrata</taxon>
        <taxon>Euteleostomi</taxon>
        <taxon>Actinopterygii</taxon>
        <taxon>Neopterygii</taxon>
        <taxon>Teleostei</taxon>
        <taxon>Anguilliformes</taxon>
        <taxon>Synaphobranchidae</taxon>
        <taxon>Synaphobranchus</taxon>
    </lineage>
</organism>
<reference evidence="2" key="1">
    <citation type="journal article" date="2023" name="Science">
        <title>Genome structures resolve the early diversification of teleost fishes.</title>
        <authorList>
            <person name="Parey E."/>
            <person name="Louis A."/>
            <person name="Montfort J."/>
            <person name="Bouchez O."/>
            <person name="Roques C."/>
            <person name="Iampietro C."/>
            <person name="Lluch J."/>
            <person name="Castinel A."/>
            <person name="Donnadieu C."/>
            <person name="Desvignes T."/>
            <person name="Floi Bucao C."/>
            <person name="Jouanno E."/>
            <person name="Wen M."/>
            <person name="Mejri S."/>
            <person name="Dirks R."/>
            <person name="Jansen H."/>
            <person name="Henkel C."/>
            <person name="Chen W.J."/>
            <person name="Zahm M."/>
            <person name="Cabau C."/>
            <person name="Klopp C."/>
            <person name="Thompson A.W."/>
            <person name="Robinson-Rechavi M."/>
            <person name="Braasch I."/>
            <person name="Lecointre G."/>
            <person name="Bobe J."/>
            <person name="Postlethwait J.H."/>
            <person name="Berthelot C."/>
            <person name="Roest Crollius H."/>
            <person name="Guiguen Y."/>
        </authorList>
    </citation>
    <scope>NUCLEOTIDE SEQUENCE</scope>
    <source>
        <strain evidence="2">WJC10195</strain>
    </source>
</reference>